<keyword evidence="2" id="KW-1185">Reference proteome</keyword>
<comment type="caution">
    <text evidence="1">The sequence shown here is derived from an EMBL/GenBank/DDBJ whole genome shotgun (WGS) entry which is preliminary data.</text>
</comment>
<dbReference type="InterPro" id="IPR010985">
    <property type="entry name" value="Ribbon_hlx_hlx"/>
</dbReference>
<evidence type="ECO:0000313" key="1">
    <source>
        <dbReference type="EMBL" id="PLZ80945.1"/>
    </source>
</evidence>
<dbReference type="RefSeq" id="WP_016866078.1">
    <property type="nucleotide sequence ID" value="NZ_CAWNVR010000178.1"/>
</dbReference>
<reference evidence="1 2" key="1">
    <citation type="submission" date="2017-08" db="EMBL/GenBank/DDBJ databases">
        <title>Genomes of Fischerella (Mastigocladus) sp. strains.</title>
        <authorList>
            <person name="Miller S.R."/>
        </authorList>
    </citation>
    <scope>NUCLEOTIDE SEQUENCE [LARGE SCALE GENOMIC DNA]</scope>
    <source>
        <strain evidence="1 2">CCMEE 5323</strain>
    </source>
</reference>
<dbReference type="EMBL" id="NRQW01000734">
    <property type="protein sequence ID" value="PLZ80945.1"/>
    <property type="molecule type" value="Genomic_DNA"/>
</dbReference>
<dbReference type="Gene3D" id="6.10.180.10">
    <property type="entry name" value="Antitoxin ParD"/>
    <property type="match status" value="1"/>
</dbReference>
<gene>
    <name evidence="1" type="ORF">CEN44_29030</name>
</gene>
<dbReference type="InterPro" id="IPR038296">
    <property type="entry name" value="ParD_sf"/>
</dbReference>
<organism evidence="1 2">
    <name type="scientific">Fischerella muscicola CCMEE 5323</name>
    <dbReference type="NCBI Taxonomy" id="2019572"/>
    <lineage>
        <taxon>Bacteria</taxon>
        <taxon>Bacillati</taxon>
        <taxon>Cyanobacteriota</taxon>
        <taxon>Cyanophyceae</taxon>
        <taxon>Nostocales</taxon>
        <taxon>Hapalosiphonaceae</taxon>
        <taxon>Fischerella</taxon>
    </lineage>
</organism>
<proteinExistence type="predicted"/>
<accession>A0A2N6JUA5</accession>
<dbReference type="AlphaFoldDB" id="A0A2N6JUA5"/>
<dbReference type="SUPFAM" id="SSF47598">
    <property type="entry name" value="Ribbon-helix-helix"/>
    <property type="match status" value="1"/>
</dbReference>
<dbReference type="GO" id="GO:0003677">
    <property type="term" value="F:DNA binding"/>
    <property type="evidence" value="ECO:0007669"/>
    <property type="project" value="UniProtKB-KW"/>
</dbReference>
<dbReference type="GO" id="GO:0006355">
    <property type="term" value="P:regulation of DNA-templated transcription"/>
    <property type="evidence" value="ECO:0007669"/>
    <property type="project" value="InterPro"/>
</dbReference>
<dbReference type="Proteomes" id="UP000235036">
    <property type="component" value="Unassembled WGS sequence"/>
</dbReference>
<evidence type="ECO:0000313" key="2">
    <source>
        <dbReference type="Proteomes" id="UP000235036"/>
    </source>
</evidence>
<sequence length="65" mass="7372">MNSITIQIPDEDLEKLQATATRLGVSIEELVLMGVEQLLKQSEASFQDAMDYVLKKNTELYKRLA</sequence>
<name>A0A2N6JUA5_FISMU</name>
<keyword evidence="1" id="KW-0238">DNA-binding</keyword>
<protein>
    <submittedName>
        <fullName evidence="1">DNA-binding protein</fullName>
    </submittedName>
</protein>